<evidence type="ECO:0000256" key="1">
    <source>
        <dbReference type="ARBA" id="ARBA00023015"/>
    </source>
</evidence>
<evidence type="ECO:0000256" key="2">
    <source>
        <dbReference type="ARBA" id="ARBA00023082"/>
    </source>
</evidence>
<name>A0A8H9N3M1_VIBVL</name>
<protein>
    <submittedName>
        <fullName evidence="6">Sigma-70 family RNA polymerase sigma factor</fullName>
    </submittedName>
</protein>
<dbReference type="SUPFAM" id="SSF88946">
    <property type="entry name" value="Sigma2 domain of RNA polymerase sigma factors"/>
    <property type="match status" value="1"/>
</dbReference>
<dbReference type="PRINTS" id="PR00046">
    <property type="entry name" value="SIGMA70FCT"/>
</dbReference>
<dbReference type="PANTHER" id="PTHR30603:SF60">
    <property type="entry name" value="RNA POLYMERASE SIGMA FACTOR RPOD"/>
    <property type="match status" value="1"/>
</dbReference>
<dbReference type="EMBL" id="DACRBY010000032">
    <property type="protein sequence ID" value="HAS8542164.1"/>
    <property type="molecule type" value="Genomic_DNA"/>
</dbReference>
<evidence type="ECO:0000256" key="4">
    <source>
        <dbReference type="ARBA" id="ARBA00023163"/>
    </source>
</evidence>
<proteinExistence type="predicted"/>
<dbReference type="InterPro" id="IPR036388">
    <property type="entry name" value="WH-like_DNA-bd_sf"/>
</dbReference>
<dbReference type="PROSITE" id="PS00716">
    <property type="entry name" value="SIGMA70_2"/>
    <property type="match status" value="1"/>
</dbReference>
<dbReference type="Proteomes" id="UP000863257">
    <property type="component" value="Unassembled WGS sequence"/>
</dbReference>
<dbReference type="SUPFAM" id="SSF88659">
    <property type="entry name" value="Sigma3 and sigma4 domains of RNA polymerase sigma factors"/>
    <property type="match status" value="2"/>
</dbReference>
<evidence type="ECO:0000313" key="6">
    <source>
        <dbReference type="EMBL" id="HAS8542164.1"/>
    </source>
</evidence>
<dbReference type="InterPro" id="IPR013324">
    <property type="entry name" value="RNA_pol_sigma_r3/r4-like"/>
</dbReference>
<feature type="domain" description="RNA polymerase sigma-70" evidence="5">
    <location>
        <begin position="546"/>
        <end position="572"/>
    </location>
</feature>
<dbReference type="Pfam" id="PF04539">
    <property type="entry name" value="Sigma70_r3"/>
    <property type="match status" value="1"/>
</dbReference>
<dbReference type="InterPro" id="IPR050239">
    <property type="entry name" value="Sigma-70_RNA_pol_init_factors"/>
</dbReference>
<dbReference type="Gene3D" id="1.10.10.10">
    <property type="entry name" value="Winged helix-like DNA-binding domain superfamily/Winged helix DNA-binding domain"/>
    <property type="match status" value="2"/>
</dbReference>
<keyword evidence="1" id="KW-0805">Transcription regulation</keyword>
<reference evidence="6" key="1">
    <citation type="journal article" date="2018" name="Genome Biol.">
        <title>SKESA: strategic k-mer extension for scrupulous assemblies.</title>
        <authorList>
            <person name="Souvorov A."/>
            <person name="Agarwala R."/>
            <person name="Lipman D.J."/>
        </authorList>
    </citation>
    <scope>NUCLEOTIDE SEQUENCE</scope>
    <source>
        <strain evidence="6">BCW_3452</strain>
    </source>
</reference>
<dbReference type="GO" id="GO:0016987">
    <property type="term" value="F:sigma factor activity"/>
    <property type="evidence" value="ECO:0007669"/>
    <property type="project" value="UniProtKB-KW"/>
</dbReference>
<reference evidence="6" key="2">
    <citation type="submission" date="2019-01" db="EMBL/GenBank/DDBJ databases">
        <authorList>
            <consortium name="NCBI Pathogen Detection Project"/>
        </authorList>
    </citation>
    <scope>NUCLEOTIDE SEQUENCE</scope>
    <source>
        <strain evidence="6">BCW_3452</strain>
    </source>
</reference>
<dbReference type="InterPro" id="IPR007624">
    <property type="entry name" value="RNA_pol_sigma70_r3"/>
</dbReference>
<evidence type="ECO:0000259" key="5">
    <source>
        <dbReference type="PROSITE" id="PS00716"/>
    </source>
</evidence>
<dbReference type="Pfam" id="PF04542">
    <property type="entry name" value="Sigma70_r2"/>
    <property type="match status" value="1"/>
</dbReference>
<dbReference type="InterPro" id="IPR007630">
    <property type="entry name" value="RNA_pol_sigma70_r4"/>
</dbReference>
<dbReference type="Gene3D" id="1.10.601.10">
    <property type="entry name" value="RNA Polymerase Primary Sigma Factor"/>
    <property type="match status" value="2"/>
</dbReference>
<keyword evidence="4" id="KW-0804">Transcription</keyword>
<keyword evidence="2" id="KW-0731">Sigma factor</keyword>
<dbReference type="InterPro" id="IPR014284">
    <property type="entry name" value="RNA_pol_sigma-70_dom"/>
</dbReference>
<dbReference type="NCBIfam" id="TIGR02937">
    <property type="entry name" value="sigma70-ECF"/>
    <property type="match status" value="1"/>
</dbReference>
<dbReference type="PANTHER" id="PTHR30603">
    <property type="entry name" value="RNA POLYMERASE SIGMA FACTOR RPO"/>
    <property type="match status" value="1"/>
</dbReference>
<dbReference type="InterPro" id="IPR013325">
    <property type="entry name" value="RNA_pol_sigma_r2"/>
</dbReference>
<dbReference type="GO" id="GO:0006352">
    <property type="term" value="P:DNA-templated transcription initiation"/>
    <property type="evidence" value="ECO:0007669"/>
    <property type="project" value="InterPro"/>
</dbReference>
<dbReference type="InterPro" id="IPR000943">
    <property type="entry name" value="RNA_pol_sigma70"/>
</dbReference>
<comment type="caution">
    <text evidence="6">The sequence shown here is derived from an EMBL/GenBank/DDBJ whole genome shotgun (WGS) entry which is preliminary data.</text>
</comment>
<accession>A0A8H9N3M1</accession>
<evidence type="ECO:0000256" key="3">
    <source>
        <dbReference type="ARBA" id="ARBA00023125"/>
    </source>
</evidence>
<keyword evidence="3" id="KW-0238">DNA-binding</keyword>
<sequence length="585" mass="67062">MNTEFEDNVDGLQFADVDCDDISHEEFKQKVESTEQNSRNDAESYYQSEIGTPKLLSQDEEVQHSQEIEHAKNTCLAFMLLIPSVAQQFAEQHKEAKDDKKSFYPKIGFWGDPFKPKDKKQDKFPVELNNTITELAELSKALAPSLTTEDIDLLSTAFEEIKPRKLLARNKKRFTIPVKSKEDGVELAPSENITQTVELDATDKDFYCLENMPSDIIKQMRPELEAYLKAFMILAKYNTDNEYITRFYKGTEELVKPLSVERNKYANLARKLGLKLDVISSEFNKIDDEERFVSLGGKDYTTKLKMIRLRILNVTETTGVPLPALREICNYMKIYNQSARNAINSMTEGNLRLVVKIAAKYNNNNLSFLDFVQEGNIGCIRAVEKFDYKLGYKFSTYATWWVRQAITRCIQEQGNQIRIPAHVQDNIRKIDKFSKEFHIQHKRAPTEAEIAEGLMLELDKVELALNSIKEPVSLTTTPSSSDEDGSSSLLNVIEYDDDNTNGLCPSSIEEAKNVGQYVDRILQNVTPREATVLKMRFGIDSYSDHTLEEVGVQFDVTRERIRQIESKALKTLRRTLRPDEIEDVL</sequence>
<dbReference type="InterPro" id="IPR007627">
    <property type="entry name" value="RNA_pol_sigma70_r2"/>
</dbReference>
<gene>
    <name evidence="6" type="ORF">I7730_20455</name>
</gene>
<dbReference type="Pfam" id="PF04545">
    <property type="entry name" value="Sigma70_r4"/>
    <property type="match status" value="1"/>
</dbReference>
<dbReference type="AlphaFoldDB" id="A0A8H9N3M1"/>
<dbReference type="CDD" id="cd06171">
    <property type="entry name" value="Sigma70_r4"/>
    <property type="match status" value="1"/>
</dbReference>
<organism evidence="6">
    <name type="scientific">Vibrio vulnificus</name>
    <dbReference type="NCBI Taxonomy" id="672"/>
    <lineage>
        <taxon>Bacteria</taxon>
        <taxon>Pseudomonadati</taxon>
        <taxon>Pseudomonadota</taxon>
        <taxon>Gammaproteobacteria</taxon>
        <taxon>Vibrionales</taxon>
        <taxon>Vibrionaceae</taxon>
        <taxon>Vibrio</taxon>
    </lineage>
</organism>
<dbReference type="GO" id="GO:0003677">
    <property type="term" value="F:DNA binding"/>
    <property type="evidence" value="ECO:0007669"/>
    <property type="project" value="UniProtKB-KW"/>
</dbReference>